<keyword evidence="6 15" id="KW-0812">Transmembrane</keyword>
<comment type="subcellular location">
    <subcellularLocation>
        <location evidence="1">Cell membrane</location>
        <topology evidence="1">Single-pass membrane protein</topology>
    </subcellularLocation>
</comment>
<accession>A0A517PW73</accession>
<dbReference type="RefSeq" id="WP_145191288.1">
    <property type="nucleotide sequence ID" value="NZ_CP036266.1"/>
</dbReference>
<dbReference type="GO" id="GO:0020037">
    <property type="term" value="F:heme binding"/>
    <property type="evidence" value="ECO:0007669"/>
    <property type="project" value="InterPro"/>
</dbReference>
<dbReference type="GO" id="GO:0005886">
    <property type="term" value="C:plasma membrane"/>
    <property type="evidence" value="ECO:0007669"/>
    <property type="project" value="UniProtKB-SubCell"/>
</dbReference>
<evidence type="ECO:0000256" key="15">
    <source>
        <dbReference type="SAM" id="Phobius"/>
    </source>
</evidence>
<reference evidence="17 18" key="1">
    <citation type="submission" date="2019-02" db="EMBL/GenBank/DDBJ databases">
        <title>Deep-cultivation of Planctomycetes and their phenomic and genomic characterization uncovers novel biology.</title>
        <authorList>
            <person name="Wiegand S."/>
            <person name="Jogler M."/>
            <person name="Boedeker C."/>
            <person name="Pinto D."/>
            <person name="Vollmers J."/>
            <person name="Rivas-Marin E."/>
            <person name="Kohn T."/>
            <person name="Peeters S.H."/>
            <person name="Heuer A."/>
            <person name="Rast P."/>
            <person name="Oberbeckmann S."/>
            <person name="Bunk B."/>
            <person name="Jeske O."/>
            <person name="Meyerdierks A."/>
            <person name="Storesund J.E."/>
            <person name="Kallscheuer N."/>
            <person name="Luecker S."/>
            <person name="Lage O.M."/>
            <person name="Pohl T."/>
            <person name="Merkel B.J."/>
            <person name="Hornburger P."/>
            <person name="Mueller R.-W."/>
            <person name="Bruemmer F."/>
            <person name="Labrenz M."/>
            <person name="Spormann A.M."/>
            <person name="Op den Camp H."/>
            <person name="Overmann J."/>
            <person name="Amann R."/>
            <person name="Jetten M.S.M."/>
            <person name="Mascher T."/>
            <person name="Medema M.H."/>
            <person name="Devos D.P."/>
            <person name="Kaster A.-K."/>
            <person name="Ovreas L."/>
            <person name="Rohde M."/>
            <person name="Galperin M.Y."/>
            <person name="Jogler C."/>
        </authorList>
    </citation>
    <scope>NUCLEOTIDE SEQUENCE [LARGE SCALE GENOMIC DNA]</scope>
    <source>
        <strain evidence="17 18">HG66A1</strain>
    </source>
</reference>
<dbReference type="GO" id="GO:0022900">
    <property type="term" value="P:electron transport chain"/>
    <property type="evidence" value="ECO:0007669"/>
    <property type="project" value="InterPro"/>
</dbReference>
<evidence type="ECO:0000313" key="18">
    <source>
        <dbReference type="Proteomes" id="UP000320421"/>
    </source>
</evidence>
<comment type="similarity">
    <text evidence="2">Belongs to the NapC/NirT/NrfH family.</text>
</comment>
<evidence type="ECO:0000259" key="16">
    <source>
        <dbReference type="Pfam" id="PF03264"/>
    </source>
</evidence>
<feature type="binding site" description="covalent" evidence="13">
    <location>
        <position position="72"/>
    </location>
    <ligand>
        <name>heme</name>
        <dbReference type="ChEBI" id="CHEBI:30413"/>
        <label>2</label>
    </ligand>
</feature>
<keyword evidence="7 12" id="KW-0479">Metal-binding</keyword>
<dbReference type="GO" id="GO:0019333">
    <property type="term" value="P:denitrification pathway"/>
    <property type="evidence" value="ECO:0007669"/>
    <property type="project" value="InterPro"/>
</dbReference>
<evidence type="ECO:0000256" key="9">
    <source>
        <dbReference type="ARBA" id="ARBA00022989"/>
    </source>
</evidence>
<dbReference type="EMBL" id="CP036266">
    <property type="protein sequence ID" value="QDT23611.1"/>
    <property type="molecule type" value="Genomic_DNA"/>
</dbReference>
<comment type="PTM">
    <text evidence="12">Binds 4 heme groups per subunit.</text>
</comment>
<evidence type="ECO:0000256" key="1">
    <source>
        <dbReference type="ARBA" id="ARBA00004162"/>
    </source>
</evidence>
<evidence type="ECO:0000256" key="4">
    <source>
        <dbReference type="ARBA" id="ARBA00022475"/>
    </source>
</evidence>
<keyword evidence="9 15" id="KW-1133">Transmembrane helix</keyword>
<evidence type="ECO:0000256" key="3">
    <source>
        <dbReference type="ARBA" id="ARBA00022448"/>
    </source>
</evidence>
<feature type="domain" description="NapC/NirT cytochrome c N-terminal" evidence="16">
    <location>
        <begin position="16"/>
        <end position="165"/>
    </location>
</feature>
<sequence length="166" mass="18393">MKKLTRPRLTTVLLIVIAILIGGLVGVGTFTFGYAQGASYLKADSQSCANCHVMQGHFDAWLKSSHGKFAGCNDCHAPHDGVASKYYCKARNGFFHSLAFTTGDFEENLRITDYNRRVTEQACRNCHQDLVHQIDINAIGELQNDKTERLESNACIRCHSSVGHDT</sequence>
<evidence type="ECO:0000256" key="8">
    <source>
        <dbReference type="ARBA" id="ARBA00022982"/>
    </source>
</evidence>
<dbReference type="OrthoDB" id="9791652at2"/>
<dbReference type="InterPro" id="IPR036280">
    <property type="entry name" value="Multihaem_cyt_sf"/>
</dbReference>
<dbReference type="PANTHER" id="PTHR30333">
    <property type="entry name" value="CYTOCHROME C-TYPE PROTEIN"/>
    <property type="match status" value="1"/>
</dbReference>
<dbReference type="GO" id="GO:0009061">
    <property type="term" value="P:anaerobic respiration"/>
    <property type="evidence" value="ECO:0007669"/>
    <property type="project" value="TreeGrafter"/>
</dbReference>
<keyword evidence="11 15" id="KW-0472">Membrane</keyword>
<evidence type="ECO:0000256" key="14">
    <source>
        <dbReference type="PIRSR" id="PIRSR000013-2"/>
    </source>
</evidence>
<evidence type="ECO:0000256" key="2">
    <source>
        <dbReference type="ARBA" id="ARBA00007395"/>
    </source>
</evidence>
<feature type="binding site" description="axial binding residue" evidence="14">
    <location>
        <position position="54"/>
    </location>
    <ligand>
        <name>heme</name>
        <dbReference type="ChEBI" id="CHEBI:30413"/>
        <label>1</label>
    </ligand>
    <ligandPart>
        <name>Fe</name>
        <dbReference type="ChEBI" id="CHEBI:18248"/>
    </ligandPart>
</feature>
<feature type="binding site" description="axial binding residue" evidence="14">
    <location>
        <position position="159"/>
    </location>
    <ligand>
        <name>heme</name>
        <dbReference type="ChEBI" id="CHEBI:30413"/>
        <label>4</label>
    </ligand>
    <ligandPart>
        <name>Fe</name>
        <dbReference type="ChEBI" id="CHEBI:18248"/>
    </ligandPart>
</feature>
<dbReference type="AlphaFoldDB" id="A0A517PW73"/>
<feature type="binding site" description="covalent" evidence="13">
    <location>
        <position position="51"/>
    </location>
    <ligand>
        <name>heme</name>
        <dbReference type="ChEBI" id="CHEBI:30413"/>
        <label>1</label>
    </ligand>
</feature>
<dbReference type="InterPro" id="IPR017571">
    <property type="entry name" value="NrfH"/>
</dbReference>
<evidence type="ECO:0000256" key="6">
    <source>
        <dbReference type="ARBA" id="ARBA00022692"/>
    </source>
</evidence>
<evidence type="ECO:0000256" key="12">
    <source>
        <dbReference type="PIRNR" id="PIRNR000013"/>
    </source>
</evidence>
<dbReference type="PIRSF" id="PIRSF000013">
    <property type="entry name" value="4_hem_cytochrm_NapC"/>
    <property type="match status" value="1"/>
</dbReference>
<name>A0A517PW73_9PLAN</name>
<dbReference type="PANTHER" id="PTHR30333:SF1">
    <property type="entry name" value="CYTOCHROME C-TYPE PROTEIN NAPC"/>
    <property type="match status" value="1"/>
</dbReference>
<feature type="binding site" description="covalent" evidence="13">
    <location>
        <position position="155"/>
    </location>
    <ligand>
        <name>heme</name>
        <dbReference type="ChEBI" id="CHEBI:30413"/>
        <label>4</label>
    </ligand>
</feature>
<feature type="binding site" description="covalent" evidence="13">
    <location>
        <position position="75"/>
    </location>
    <ligand>
        <name>heme</name>
        <dbReference type="ChEBI" id="CHEBI:30413"/>
        <label>2</label>
    </ligand>
</feature>
<organism evidence="17 18">
    <name type="scientific">Gimesia chilikensis</name>
    <dbReference type="NCBI Taxonomy" id="2605989"/>
    <lineage>
        <taxon>Bacteria</taxon>
        <taxon>Pseudomonadati</taxon>
        <taxon>Planctomycetota</taxon>
        <taxon>Planctomycetia</taxon>
        <taxon>Planctomycetales</taxon>
        <taxon>Planctomycetaceae</taxon>
        <taxon>Gimesia</taxon>
    </lineage>
</organism>
<evidence type="ECO:0000256" key="5">
    <source>
        <dbReference type="ARBA" id="ARBA00022617"/>
    </source>
</evidence>
<dbReference type="GO" id="GO:0046872">
    <property type="term" value="F:metal ion binding"/>
    <property type="evidence" value="ECO:0007669"/>
    <property type="project" value="UniProtKB-KW"/>
</dbReference>
<gene>
    <name evidence="17" type="primary">nrfH</name>
    <name evidence="17" type="ORF">HG66A1_54330</name>
</gene>
<dbReference type="SUPFAM" id="SSF48695">
    <property type="entry name" value="Multiheme cytochromes"/>
    <property type="match status" value="1"/>
</dbReference>
<feature type="transmembrane region" description="Helical" evidence="15">
    <location>
        <begin position="12"/>
        <end position="35"/>
    </location>
</feature>
<dbReference type="Pfam" id="PF03264">
    <property type="entry name" value="Cytochrom_NNT"/>
    <property type="match status" value="1"/>
</dbReference>
<dbReference type="NCBIfam" id="TIGR03153">
    <property type="entry name" value="cytochr_NrfH"/>
    <property type="match status" value="1"/>
</dbReference>
<feature type="binding site" description="covalent" evidence="13">
    <location>
        <position position="126"/>
    </location>
    <ligand>
        <name>heme</name>
        <dbReference type="ChEBI" id="CHEBI:30413"/>
        <label>3</label>
    </ligand>
</feature>
<feature type="binding site" description="axial binding residue" evidence="14">
    <location>
        <position position="164"/>
    </location>
    <ligand>
        <name>heme</name>
        <dbReference type="ChEBI" id="CHEBI:30413"/>
        <label>2</label>
    </ligand>
    <ligandPart>
        <name>Fe</name>
        <dbReference type="ChEBI" id="CHEBI:18248"/>
    </ligandPart>
</feature>
<feature type="binding site" description="covalent" evidence="13">
    <location>
        <position position="48"/>
    </location>
    <ligand>
        <name>heme</name>
        <dbReference type="ChEBI" id="CHEBI:30413"/>
        <label>1</label>
    </ligand>
</feature>
<proteinExistence type="inferred from homology"/>
<evidence type="ECO:0000256" key="13">
    <source>
        <dbReference type="PIRSR" id="PIRSR000013-1"/>
    </source>
</evidence>
<evidence type="ECO:0000256" key="7">
    <source>
        <dbReference type="ARBA" id="ARBA00022723"/>
    </source>
</evidence>
<dbReference type="Proteomes" id="UP000320421">
    <property type="component" value="Chromosome"/>
</dbReference>
<keyword evidence="3 12" id="KW-0813">Transport</keyword>
<dbReference type="InterPro" id="IPR051174">
    <property type="entry name" value="Cytochrome_c-type_ET"/>
</dbReference>
<keyword evidence="10 12" id="KW-0408">Iron</keyword>
<feature type="binding site" evidence="13">
    <location>
        <position position="73"/>
    </location>
    <ligand>
        <name>a menaquinol</name>
        <dbReference type="ChEBI" id="CHEBI:18151"/>
    </ligand>
</feature>
<evidence type="ECO:0000256" key="11">
    <source>
        <dbReference type="ARBA" id="ARBA00023136"/>
    </source>
</evidence>
<dbReference type="InterPro" id="IPR005126">
    <property type="entry name" value="NapC/NirT_cyt_c_N"/>
</dbReference>
<dbReference type="InterPro" id="IPR024717">
    <property type="entry name" value="NapC/NirT/NrfH"/>
</dbReference>
<feature type="binding site" evidence="13">
    <location>
        <position position="85"/>
    </location>
    <ligand>
        <name>a menaquinol</name>
        <dbReference type="ChEBI" id="CHEBI:18151"/>
    </ligand>
</feature>
<keyword evidence="18" id="KW-1185">Reference proteome</keyword>
<evidence type="ECO:0000313" key="17">
    <source>
        <dbReference type="EMBL" id="QDT23611.1"/>
    </source>
</evidence>
<feature type="binding site" description="axial binding residue" evidence="14">
    <location>
        <position position="127"/>
    </location>
    <ligand>
        <name>heme</name>
        <dbReference type="ChEBI" id="CHEBI:30413"/>
        <label>3</label>
    </ligand>
    <ligandPart>
        <name>Fe</name>
        <dbReference type="ChEBI" id="CHEBI:18248"/>
    </ligandPart>
</feature>
<evidence type="ECO:0000256" key="10">
    <source>
        <dbReference type="ARBA" id="ARBA00023004"/>
    </source>
</evidence>
<comment type="cofactor">
    <cofactor evidence="13">
        <name>heme</name>
        <dbReference type="ChEBI" id="CHEBI:30413"/>
    </cofactor>
    <text evidence="13">Binds 4 heme groups per subunit.</text>
</comment>
<feature type="binding site" description="axial binding residue" evidence="14">
    <location>
        <position position="76"/>
    </location>
    <ligand>
        <name>heme</name>
        <dbReference type="ChEBI" id="CHEBI:30413"/>
        <label>2</label>
    </ligand>
    <ligandPart>
        <name>Fe</name>
        <dbReference type="ChEBI" id="CHEBI:18248"/>
    </ligandPart>
</feature>
<protein>
    <recommendedName>
        <fullName evidence="12">Cytochrome c-type protein</fullName>
    </recommendedName>
</protein>
<keyword evidence="5 12" id="KW-0349">Heme</keyword>
<dbReference type="Gene3D" id="1.10.3820.10">
    <property type="entry name" value="Di-heme elbow motif domain"/>
    <property type="match status" value="1"/>
</dbReference>
<dbReference type="InterPro" id="IPR038266">
    <property type="entry name" value="NapC/NirT_cytc_sf"/>
</dbReference>
<feature type="binding site" description="covalent" evidence="13">
    <location>
        <position position="158"/>
    </location>
    <ligand>
        <name>heme</name>
        <dbReference type="ChEBI" id="CHEBI:30413"/>
        <label>4</label>
    </ligand>
</feature>
<dbReference type="GO" id="GO:0009055">
    <property type="term" value="F:electron transfer activity"/>
    <property type="evidence" value="ECO:0007669"/>
    <property type="project" value="TreeGrafter"/>
</dbReference>
<keyword evidence="8 12" id="KW-0249">Electron transport</keyword>
<keyword evidence="4" id="KW-1003">Cell membrane</keyword>
<feature type="binding site" description="covalent" evidence="13">
    <location>
        <position position="123"/>
    </location>
    <ligand>
        <name>heme</name>
        <dbReference type="ChEBI" id="CHEBI:30413"/>
        <label>3</label>
    </ligand>
</feature>